<organism evidence="1 2">
    <name type="scientific">candidate division Kazan bacterium GW2011_GWB1_52_7</name>
    <dbReference type="NCBI Taxonomy" id="1620414"/>
    <lineage>
        <taxon>Bacteria</taxon>
        <taxon>Bacteria division Kazan-3B-28</taxon>
    </lineage>
</organism>
<evidence type="ECO:0000313" key="2">
    <source>
        <dbReference type="Proteomes" id="UP000034913"/>
    </source>
</evidence>
<dbReference type="EMBL" id="LCRB01000001">
    <property type="protein sequence ID" value="KKW27117.1"/>
    <property type="molecule type" value="Genomic_DNA"/>
</dbReference>
<sequence length="567" mass="64535">MTQIFIGQHPRRVPRLIRRWGLVMFRWVILPWLQRHPNVQAVLLDLEEAVISKRCNYHRYKTIVDDDYSAVIAAADDLAWQTAGHWYGPMPAPAQYWGEISKQSFYPSLKCLYEEAGIIDAIIEREQPNVVWRWADIPRLTGNCRIRSLNPAWALLTVRWCVIIGTRLLSSIKDLTTLVAPSPTNFTPTSGYVAMIDTPNHYRTLSAVAQAMPAIYFLPLNRSTQKLCQHDGANYVTPSALVTLRDLLPYWRGLRVVWQGWDKHQADIPETIVHELKVLAAFYWPRLILLRLTLSRLWAQFHPRIALTAVGFWAPYRLFLDQADRYNAKRVVVAHGNIPRTPAFYGEANYDQILVRGAVEEDNLIRMGIPSSLITVVGQLTDARDVSKDRYLPVQPPRTILVAMQGFGGEMSYCEYAKFITELDGAITSDINRRWIIRLHYQQPQYWGLWRAMFGNRPNVILVTDQPFETLLKNSKIEALVTVFSSTALEAAAHNIPVVTVNFSGMEELLPFSATGLSHEVRMPHALTQVLARPLTPPSRDAYTKFIARSGQATVRSAIDAINQTLP</sequence>
<gene>
    <name evidence="1" type="ORF">VF00_C0001G0052</name>
</gene>
<proteinExistence type="predicted"/>
<dbReference type="Proteomes" id="UP000034913">
    <property type="component" value="Unassembled WGS sequence"/>
</dbReference>
<evidence type="ECO:0000313" key="1">
    <source>
        <dbReference type="EMBL" id="KKW27117.1"/>
    </source>
</evidence>
<dbReference type="SUPFAM" id="SSF53756">
    <property type="entry name" value="UDP-Glycosyltransferase/glycogen phosphorylase"/>
    <property type="match status" value="1"/>
</dbReference>
<reference evidence="1 2" key="1">
    <citation type="journal article" date="2015" name="Nature">
        <title>rRNA introns, odd ribosomes, and small enigmatic genomes across a large radiation of phyla.</title>
        <authorList>
            <person name="Brown C.T."/>
            <person name="Hug L.A."/>
            <person name="Thomas B.C."/>
            <person name="Sharon I."/>
            <person name="Castelle C.J."/>
            <person name="Singh A."/>
            <person name="Wilkins M.J."/>
            <person name="Williams K.H."/>
            <person name="Banfield J.F."/>
        </authorList>
    </citation>
    <scope>NUCLEOTIDE SEQUENCE [LARGE SCALE GENOMIC DNA]</scope>
</reference>
<dbReference type="PATRIC" id="fig|1620414.3.peg.54"/>
<dbReference type="AlphaFoldDB" id="A0A0G1ZGV2"/>
<name>A0A0G1ZGV2_UNCK3</name>
<accession>A0A0G1ZGV2</accession>
<protein>
    <submittedName>
        <fullName evidence="1">Uncharacterized protein</fullName>
    </submittedName>
</protein>
<comment type="caution">
    <text evidence="1">The sequence shown here is derived from an EMBL/GenBank/DDBJ whole genome shotgun (WGS) entry which is preliminary data.</text>
</comment>